<dbReference type="InterPro" id="IPR057826">
    <property type="entry name" value="WWE_C20G8.02"/>
</dbReference>
<evidence type="ECO:0000259" key="2">
    <source>
        <dbReference type="PROSITE" id="PS51043"/>
    </source>
</evidence>
<evidence type="ECO:0000313" key="4">
    <source>
        <dbReference type="Proteomes" id="UP000001610"/>
    </source>
</evidence>
<dbReference type="InterPro" id="IPR036590">
    <property type="entry name" value="SRAP-like"/>
</dbReference>
<dbReference type="InterPro" id="IPR003738">
    <property type="entry name" value="SRAP"/>
</dbReference>
<dbReference type="GO" id="GO:0004620">
    <property type="term" value="F:phospholipase activity"/>
    <property type="evidence" value="ECO:0007669"/>
    <property type="project" value="TreeGrafter"/>
</dbReference>
<feature type="compositionally biased region" description="Polar residues" evidence="1">
    <location>
        <begin position="157"/>
        <end position="167"/>
    </location>
</feature>
<accession>G3J5U7</accession>
<dbReference type="PANTHER" id="PTHR23509:SF10">
    <property type="entry name" value="LD21067P"/>
    <property type="match status" value="1"/>
</dbReference>
<dbReference type="InParanoid" id="G3J5U7"/>
<dbReference type="FunCoup" id="G3J5U7">
    <property type="interactions" value="2"/>
</dbReference>
<dbReference type="Pfam" id="PF02862">
    <property type="entry name" value="DDHD"/>
    <property type="match status" value="1"/>
</dbReference>
<dbReference type="SUPFAM" id="SSF143081">
    <property type="entry name" value="BB1717-like"/>
    <property type="match status" value="1"/>
</dbReference>
<name>G3J5U7_CORMM</name>
<dbReference type="Pfam" id="PF02586">
    <property type="entry name" value="SRAP"/>
    <property type="match status" value="1"/>
</dbReference>
<organism evidence="3 4">
    <name type="scientific">Cordyceps militaris (strain CM01)</name>
    <name type="common">Caterpillar fungus</name>
    <dbReference type="NCBI Taxonomy" id="983644"/>
    <lineage>
        <taxon>Eukaryota</taxon>
        <taxon>Fungi</taxon>
        <taxon>Dikarya</taxon>
        <taxon>Ascomycota</taxon>
        <taxon>Pezizomycotina</taxon>
        <taxon>Sordariomycetes</taxon>
        <taxon>Hypocreomycetidae</taxon>
        <taxon>Hypocreales</taxon>
        <taxon>Cordycipitaceae</taxon>
        <taxon>Cordyceps</taxon>
    </lineage>
</organism>
<feature type="domain" description="DDHD" evidence="2">
    <location>
        <begin position="642"/>
        <end position="931"/>
    </location>
</feature>
<dbReference type="Pfam" id="PF23463">
    <property type="entry name" value="WWE_2"/>
    <property type="match status" value="1"/>
</dbReference>
<dbReference type="InterPro" id="IPR058055">
    <property type="entry name" value="PA-PLA1"/>
</dbReference>
<dbReference type="InterPro" id="IPR055555">
    <property type="entry name" value="PA-PLA1_DUF7131"/>
</dbReference>
<protein>
    <submittedName>
        <fullName evidence="3">DDHD domain protein</fullName>
    </submittedName>
</protein>
<dbReference type="EMBL" id="JH126399">
    <property type="protein sequence ID" value="EGX96104.1"/>
    <property type="molecule type" value="Genomic_DNA"/>
</dbReference>
<dbReference type="VEuPathDB" id="FungiDB:CCM_00759"/>
<dbReference type="STRING" id="983644.G3J5U7"/>
<gene>
    <name evidence="3" type="ORF">CCM_00759</name>
</gene>
<dbReference type="Pfam" id="PF23465">
    <property type="entry name" value="DUF7131"/>
    <property type="match status" value="1"/>
</dbReference>
<proteinExistence type="predicted"/>
<dbReference type="SUPFAM" id="SSF53474">
    <property type="entry name" value="alpha/beta-Hydrolases"/>
    <property type="match status" value="1"/>
</dbReference>
<dbReference type="AlphaFoldDB" id="G3J5U7"/>
<dbReference type="OMA" id="HIQRGYS"/>
<dbReference type="RefSeq" id="XP_006665981.1">
    <property type="nucleotide sequence ID" value="XM_006665918.1"/>
</dbReference>
<keyword evidence="4" id="KW-1185">Reference proteome</keyword>
<feature type="region of interest" description="Disordered" evidence="1">
    <location>
        <begin position="140"/>
        <end position="170"/>
    </location>
</feature>
<dbReference type="InterPro" id="IPR029058">
    <property type="entry name" value="AB_hydrolase_fold"/>
</dbReference>
<feature type="compositionally biased region" description="Polar residues" evidence="1">
    <location>
        <begin position="57"/>
        <end position="76"/>
    </location>
</feature>
<dbReference type="GO" id="GO:0003697">
    <property type="term" value="F:single-stranded DNA binding"/>
    <property type="evidence" value="ECO:0007669"/>
    <property type="project" value="InterPro"/>
</dbReference>
<dbReference type="GO" id="GO:0106300">
    <property type="term" value="P:protein-DNA covalent cross-linking repair"/>
    <property type="evidence" value="ECO:0007669"/>
    <property type="project" value="InterPro"/>
</dbReference>
<feature type="region of interest" description="Disordered" evidence="1">
    <location>
        <begin position="333"/>
        <end position="365"/>
    </location>
</feature>
<feature type="compositionally biased region" description="Polar residues" evidence="1">
    <location>
        <begin position="1"/>
        <end position="13"/>
    </location>
</feature>
<dbReference type="InterPro" id="IPR004177">
    <property type="entry name" value="DDHD_dom"/>
</dbReference>
<evidence type="ECO:0000256" key="1">
    <source>
        <dbReference type="SAM" id="MobiDB-lite"/>
    </source>
</evidence>
<dbReference type="Proteomes" id="UP000001610">
    <property type="component" value="Unassembled WGS sequence"/>
</dbReference>
<dbReference type="eggNOG" id="KOG2308">
    <property type="taxonomic scope" value="Eukaryota"/>
</dbReference>
<feature type="region of interest" description="Disordered" evidence="1">
    <location>
        <begin position="851"/>
        <end position="877"/>
    </location>
</feature>
<dbReference type="GO" id="GO:0046872">
    <property type="term" value="F:metal ion binding"/>
    <property type="evidence" value="ECO:0007669"/>
    <property type="project" value="InterPro"/>
</dbReference>
<dbReference type="SMART" id="SM01127">
    <property type="entry name" value="DDHD"/>
    <property type="match status" value="1"/>
</dbReference>
<dbReference type="PROSITE" id="PS51043">
    <property type="entry name" value="DDHD"/>
    <property type="match status" value="1"/>
</dbReference>
<dbReference type="GO" id="GO:0005737">
    <property type="term" value="C:cytoplasm"/>
    <property type="evidence" value="ECO:0007669"/>
    <property type="project" value="TreeGrafter"/>
</dbReference>
<dbReference type="OrthoDB" id="431378at2759"/>
<feature type="compositionally biased region" description="Basic and acidic residues" evidence="1">
    <location>
        <begin position="335"/>
        <end position="357"/>
    </location>
</feature>
<dbReference type="HOGENOM" id="CLU_007365_1_0_1"/>
<feature type="region of interest" description="Disordered" evidence="1">
    <location>
        <begin position="800"/>
        <end position="830"/>
    </location>
</feature>
<dbReference type="Gene3D" id="3.90.1680.10">
    <property type="entry name" value="SOS response associated peptidase-like"/>
    <property type="match status" value="1"/>
</dbReference>
<dbReference type="KEGG" id="cmt:CCM_00759"/>
<sequence>MSTKDQGSPNGTPKSEEHQETPYWSSALSSIGIWNGAKPSLGTQTGKEAAGEANAPKPTTATDHITTPFHGQSVRSYPQHCPPLKVQWFHAVDVPKRTTLPPFEVKDSSATKAPAKPKKFSAFSTEDSRRIEARYQSLLESDEELRSRNGRKEHKSQCSTSDPTPKNTHVPVNEDFLFDVSIQRRELCPVYWLGPVYEVRRGTWFFQDSSNLRPCEENLAAQLEEGYLKTKAWVEPDTNPDLKQDSASISAMGNEDLVVAATKSKLETEAKQTKLKSYRLFGAYMNNTVTYEDGSTAWLVSDGVLSWVATSVYERFAGGGHMSGVKLVRGYSDQSKAKEKEKGEKKKSTADNDDRIVPESMPSNVDAAASGKSYAVGKAPLTSEAMLQSRLSTIIESEDRRTATGENEVRKLSEEEMRHDYLTQNGESQNRDIEHLVLVTHGIGQRLGLRTQSVNFIHDVNVLRKTLKGVYTNSPDLRSMNMDEGDGPGNCRMQVLPVCWRHKVEFPRGRKRKTQADERDVAEAYEEEEKYPTLEDITIDGVSFARALISDLALDVLLYQSSYRAEIAQTVIEESNRIVALFRQRNPGFRGKIHLVGHSLGSAILFDILCRENRQRRGGSRPNPLRFLPHHDPSRFEADDTLDFDVEDFYCLGSPIGLFQMLTGRTIAARQAERAIPKAGLTSTIDSENMDSSFVADSGYATSRPDVQQLFNIFYPSDPISYRLEPLIAPFMASMKPHNLPYTKKGLFGVVGSQGFTGIGTKVGQSVSGLFASLSTGISTNLLPASLRITSEEVEVIMKENATSETSAVSMPKEKQVEGREVDSESRNVDDEEALLANQSSQIATLYSRFQMSDERSEEASKDPNGEGKDRKTHKQRMAQRKVWALNRNGRVDFSIQEGALDFSPISTIASHIGYWGEEDRPSEIRQIIEDAGMSVEDAPEDGGSDAPRQSYNFAPGHYGAVYRADTPDHGAGPAPNGVADAVQDRHDQKASYKLQTMKWGLIPSWSKRNPDYASMLKTINCRSDSLSTAGGLWSTMKARKRCVVIAQGFYEWLKTGPKDKLPHFIKRADGQLMYFAGLWDCVQYEDSDEKHYTFTIITTDSNKQLKFLHDRMPVVLEPGSDAMLEWLDPNKYEWSRHLQSLLQPFAGDVEVYPVDKDVENARTDSNNTTYGATVIISNTTYGAVAIRGIQPTDLLACSNRM</sequence>
<reference evidence="3 4" key="1">
    <citation type="journal article" date="2011" name="Genome Biol.">
        <title>Genome sequence of the insect pathogenic fungus Cordyceps militaris, a valued traditional Chinese medicine.</title>
        <authorList>
            <person name="Zheng P."/>
            <person name="Xia Y."/>
            <person name="Xiao G."/>
            <person name="Xiong C."/>
            <person name="Hu X."/>
            <person name="Zhang S."/>
            <person name="Zheng H."/>
            <person name="Huang Y."/>
            <person name="Zhou Y."/>
            <person name="Wang S."/>
            <person name="Zhao G.P."/>
            <person name="Liu X."/>
            <person name="St Leger R.J."/>
            <person name="Wang C."/>
        </authorList>
    </citation>
    <scope>NUCLEOTIDE SEQUENCE [LARGE SCALE GENOMIC DNA]</scope>
    <source>
        <strain evidence="3 4">CM01</strain>
    </source>
</reference>
<dbReference type="PANTHER" id="PTHR23509">
    <property type="entry name" value="PA-PL1 PHOSPHOLIPASE FAMILY"/>
    <property type="match status" value="1"/>
</dbReference>
<feature type="region of interest" description="Disordered" evidence="1">
    <location>
        <begin position="1"/>
        <end position="76"/>
    </location>
</feature>
<feature type="compositionally biased region" description="Basic and acidic residues" evidence="1">
    <location>
        <begin position="812"/>
        <end position="829"/>
    </location>
</feature>
<feature type="compositionally biased region" description="Basic and acidic residues" evidence="1">
    <location>
        <begin position="852"/>
        <end position="870"/>
    </location>
</feature>
<dbReference type="eggNOG" id="KOG2618">
    <property type="taxonomic scope" value="Eukaryota"/>
</dbReference>
<dbReference type="GeneID" id="18162793"/>
<evidence type="ECO:0000313" key="3">
    <source>
        <dbReference type="EMBL" id="EGX96104.1"/>
    </source>
</evidence>